<evidence type="ECO:0000256" key="3">
    <source>
        <dbReference type="ARBA" id="ARBA00023321"/>
    </source>
</evidence>
<sequence length="423" mass="46488">MAPAVDRSLPARTNPLMVQDIPPYSELVQRRRLGQTKLTPRMVGGDETESGTLGAFDYAHLRAPLPKGIVSGIFKSSPTSYFLMRRSFDGYISATGMFKATFPYADAIDEENERRHIKSLPTTSPEETAGNIWIPPEQALLLAEEYNIAIWIHALLDTAKIPVSGASDAPNKSITAPPKFDPIKAQKQLAPPTLSVSRSTRARRSASPTKSSRRAPVTPRKRSTKNKPENTETHINGDSINNDNEKQELTFKTSTFEPEILLESREEEGNLKVELTEQVSTDTNGVETKSVLTEVDFSLPSAGQPPTAQEIADMMQAAQEMVDQDQQESAEREAEEQKVLEERAQAAKAPSPASKKIKRKAADISVSDDKSEQAEAADAMQPRTKKFKAEVEVRKQRVKKRALVGLGATVAVGALVPWLANFL</sequence>
<comment type="subcellular location">
    <subcellularLocation>
        <location evidence="1">Nucleus</location>
    </subcellularLocation>
</comment>
<evidence type="ECO:0000313" key="6">
    <source>
        <dbReference type="EMBL" id="PHH76213.1"/>
    </source>
</evidence>
<dbReference type="SMART" id="SM01252">
    <property type="entry name" value="KilA-N"/>
    <property type="match status" value="1"/>
</dbReference>
<feature type="compositionally biased region" description="Polar residues" evidence="4">
    <location>
        <begin position="233"/>
        <end position="242"/>
    </location>
</feature>
<organism evidence="6 7">
    <name type="scientific">Ophiocordyceps australis</name>
    <dbReference type="NCBI Taxonomy" id="1399860"/>
    <lineage>
        <taxon>Eukaryota</taxon>
        <taxon>Fungi</taxon>
        <taxon>Dikarya</taxon>
        <taxon>Ascomycota</taxon>
        <taxon>Pezizomycotina</taxon>
        <taxon>Sordariomycetes</taxon>
        <taxon>Hypocreomycetidae</taxon>
        <taxon>Hypocreales</taxon>
        <taxon>Ophiocordycipitaceae</taxon>
        <taxon>Ophiocordyceps</taxon>
    </lineage>
</organism>
<dbReference type="InterPro" id="IPR018004">
    <property type="entry name" value="KilA/APSES_HTH"/>
</dbReference>
<dbReference type="OrthoDB" id="5346159at2759"/>
<keyword evidence="3" id="KW-0183">Conidiation</keyword>
<evidence type="ECO:0000256" key="2">
    <source>
        <dbReference type="ARBA" id="ARBA00022969"/>
    </source>
</evidence>
<keyword evidence="2" id="KW-0749">Sporulation</keyword>
<dbReference type="EMBL" id="NJEU01000329">
    <property type="protein sequence ID" value="PHH76213.1"/>
    <property type="molecule type" value="Genomic_DNA"/>
</dbReference>
<comment type="caution">
    <text evidence="6">The sequence shown here is derived from an EMBL/GenBank/DDBJ whole genome shotgun (WGS) entry which is preliminary data.</text>
</comment>
<dbReference type="PANTHER" id="PTHR38044">
    <property type="entry name" value="BOUQUET FORMATION PROTEIN 4"/>
    <property type="match status" value="1"/>
</dbReference>
<name>A0A2C5Z8M2_9HYPO</name>
<dbReference type="SUPFAM" id="SSF54616">
    <property type="entry name" value="DNA-binding domain of Mlu1-box binding protein MBP1"/>
    <property type="match status" value="1"/>
</dbReference>
<dbReference type="GO" id="GO:0003677">
    <property type="term" value="F:DNA binding"/>
    <property type="evidence" value="ECO:0007669"/>
    <property type="project" value="InterPro"/>
</dbReference>
<dbReference type="GO" id="GO:0030435">
    <property type="term" value="P:sporulation resulting in formation of a cellular spore"/>
    <property type="evidence" value="ECO:0007669"/>
    <property type="project" value="UniProtKB-KW"/>
</dbReference>
<dbReference type="GO" id="GO:0048315">
    <property type="term" value="P:conidium formation"/>
    <property type="evidence" value="ECO:0007669"/>
    <property type="project" value="UniProtKB-KW"/>
</dbReference>
<dbReference type="AlphaFoldDB" id="A0A2C5Z8M2"/>
<evidence type="ECO:0000256" key="1">
    <source>
        <dbReference type="ARBA" id="ARBA00004123"/>
    </source>
</evidence>
<dbReference type="Proteomes" id="UP000224854">
    <property type="component" value="Unassembled WGS sequence"/>
</dbReference>
<dbReference type="GO" id="GO:0044820">
    <property type="term" value="P:mitotic telomere tethering at nuclear periphery"/>
    <property type="evidence" value="ECO:0007669"/>
    <property type="project" value="TreeGrafter"/>
</dbReference>
<evidence type="ECO:0000259" key="5">
    <source>
        <dbReference type="PROSITE" id="PS51299"/>
    </source>
</evidence>
<keyword evidence="7" id="KW-1185">Reference proteome</keyword>
<dbReference type="GO" id="GO:0070197">
    <property type="term" value="P:meiotic attachment of telomere to nuclear envelope"/>
    <property type="evidence" value="ECO:0007669"/>
    <property type="project" value="InterPro"/>
</dbReference>
<feature type="domain" description="HTH APSES-type" evidence="5">
    <location>
        <begin position="60"/>
        <end position="170"/>
    </location>
</feature>
<feature type="region of interest" description="Disordered" evidence="4">
    <location>
        <begin position="167"/>
        <end position="245"/>
    </location>
</feature>
<dbReference type="InterPro" id="IPR036887">
    <property type="entry name" value="HTH_APSES_sf"/>
</dbReference>
<reference evidence="6 7" key="1">
    <citation type="submission" date="2017-06" db="EMBL/GenBank/DDBJ databases">
        <title>Ant-infecting Ophiocordyceps genomes reveal a high diversity of potential behavioral manipulation genes and a possible major role for enterotoxins.</title>
        <authorList>
            <person name="De Bekker C."/>
            <person name="Evans H.C."/>
            <person name="Brachmann A."/>
            <person name="Hughes D.P."/>
        </authorList>
    </citation>
    <scope>NUCLEOTIDE SEQUENCE [LARGE SCALE GENOMIC DNA]</scope>
    <source>
        <strain evidence="6 7">1348a</strain>
    </source>
</reference>
<evidence type="ECO:0000313" key="7">
    <source>
        <dbReference type="Proteomes" id="UP000224854"/>
    </source>
</evidence>
<gene>
    <name evidence="6" type="ORF">CDD82_4081</name>
</gene>
<feature type="compositionally biased region" description="Basic and acidic residues" evidence="4">
    <location>
        <begin position="329"/>
        <end position="345"/>
    </location>
</feature>
<proteinExistence type="predicted"/>
<protein>
    <recommendedName>
        <fullName evidence="5">HTH APSES-type domain-containing protein</fullName>
    </recommendedName>
</protein>
<accession>A0A2C5Z8M2</accession>
<evidence type="ECO:0000256" key="4">
    <source>
        <dbReference type="SAM" id="MobiDB-lite"/>
    </source>
</evidence>
<dbReference type="InterPro" id="IPR003163">
    <property type="entry name" value="Tscrpt_reg_HTH_APSES-type"/>
</dbReference>
<dbReference type="PANTHER" id="PTHR38044:SF1">
    <property type="entry name" value="BOUQUET FORMATION PROTEIN 4"/>
    <property type="match status" value="1"/>
</dbReference>
<feature type="compositionally biased region" description="Low complexity" evidence="4">
    <location>
        <begin position="205"/>
        <end position="216"/>
    </location>
</feature>
<dbReference type="InterPro" id="IPR037548">
    <property type="entry name" value="Bqt4"/>
</dbReference>
<dbReference type="GO" id="GO:1990862">
    <property type="term" value="C:nuclear membrane complex Bqt3-Bqt4"/>
    <property type="evidence" value="ECO:0007669"/>
    <property type="project" value="InterPro"/>
</dbReference>
<feature type="region of interest" description="Disordered" evidence="4">
    <location>
        <begin position="320"/>
        <end position="383"/>
    </location>
</feature>
<dbReference type="PROSITE" id="PS51299">
    <property type="entry name" value="HTH_APSES"/>
    <property type="match status" value="1"/>
</dbReference>